<comment type="caution">
    <text evidence="2">The sequence shown here is derived from an EMBL/GenBank/DDBJ whole genome shotgun (WGS) entry which is preliminary data.</text>
</comment>
<feature type="chain" id="PRO_5030833284" evidence="1">
    <location>
        <begin position="28"/>
        <end position="200"/>
    </location>
</feature>
<gene>
    <name evidence="2" type="ORF">HKX40_09400</name>
</gene>
<dbReference type="EMBL" id="JABGBO010000011">
    <property type="protein sequence ID" value="NOL50342.1"/>
    <property type="molecule type" value="Genomic_DNA"/>
</dbReference>
<dbReference type="Gene3D" id="1.10.10.640">
    <property type="entry name" value="phospholipid-binding protein"/>
    <property type="match status" value="1"/>
</dbReference>
<dbReference type="PANTHER" id="PTHR36573:SF1">
    <property type="entry name" value="INTERMEMBRANE PHOSPHOLIPID TRANSPORT SYSTEM BINDING PROTEIN MLAC"/>
    <property type="match status" value="1"/>
</dbReference>
<dbReference type="PIRSF" id="PIRSF004649">
    <property type="entry name" value="MlaC"/>
    <property type="match status" value="1"/>
</dbReference>
<dbReference type="RefSeq" id="WP_171589327.1">
    <property type="nucleotide sequence ID" value="NZ_JABGBO010000011.1"/>
</dbReference>
<evidence type="ECO:0000256" key="1">
    <source>
        <dbReference type="SAM" id="SignalP"/>
    </source>
</evidence>
<feature type="signal peptide" evidence="1">
    <location>
        <begin position="1"/>
        <end position="27"/>
    </location>
</feature>
<accession>A0A7Y4LB98</accession>
<organism evidence="2 3">
    <name type="scientific">Pelistega europaea</name>
    <dbReference type="NCBI Taxonomy" id="106147"/>
    <lineage>
        <taxon>Bacteria</taxon>
        <taxon>Pseudomonadati</taxon>
        <taxon>Pseudomonadota</taxon>
        <taxon>Betaproteobacteria</taxon>
        <taxon>Burkholderiales</taxon>
        <taxon>Alcaligenaceae</taxon>
        <taxon>Pelistega</taxon>
    </lineage>
</organism>
<dbReference type="Gene3D" id="3.10.450.50">
    <property type="match status" value="1"/>
</dbReference>
<dbReference type="AlphaFoldDB" id="A0A7Y4LB98"/>
<protein>
    <submittedName>
        <fullName evidence="2">ABC transporter substrate-binding protein</fullName>
    </submittedName>
</protein>
<name>A0A7Y4LB98_9BURK</name>
<evidence type="ECO:0000313" key="3">
    <source>
        <dbReference type="Proteomes" id="UP000541421"/>
    </source>
</evidence>
<dbReference type="PANTHER" id="PTHR36573">
    <property type="entry name" value="INTERMEMBRANE PHOSPHOLIPID TRANSPORT SYSTEM BINDING PROTEIN MLAC"/>
    <property type="match status" value="1"/>
</dbReference>
<evidence type="ECO:0000313" key="2">
    <source>
        <dbReference type="EMBL" id="NOL50342.1"/>
    </source>
</evidence>
<dbReference type="Proteomes" id="UP000541421">
    <property type="component" value="Unassembled WGS sequence"/>
</dbReference>
<keyword evidence="1" id="KW-0732">Signal</keyword>
<keyword evidence="3" id="KW-1185">Reference proteome</keyword>
<dbReference type="Pfam" id="PF05494">
    <property type="entry name" value="MlaC"/>
    <property type="match status" value="1"/>
</dbReference>
<reference evidence="2 3" key="1">
    <citation type="submission" date="2020-05" db="EMBL/GenBank/DDBJ databases">
        <authorList>
            <person name="Niu N."/>
        </authorList>
    </citation>
    <scope>NUCLEOTIDE SEQUENCE [LARGE SCALE GENOMIC DNA]</scope>
    <source>
        <strain evidence="2 3">LMG10982</strain>
    </source>
</reference>
<sequence length="200" mass="22008">MNPFVSSLNKAFLSSMLAVGLVSVAHAEQTPNQFVEQVVNDTLTAIKSNNAARSGDIAAINQIVNQHVMPYANLEKTTRLATGAPWRKATPEQKQQLVEAFKGTLIRTYSGAFKNVNDSTKVTLQPFRGDSSAKDVVVRSTISAASGPVSVDYRLEKSGDSWKVYDFNVENIWLIENYKNQFRGEINKGGIDGLIRSLQK</sequence>
<proteinExistence type="predicted"/>
<dbReference type="InterPro" id="IPR008869">
    <property type="entry name" value="MlaC/ttg2D"/>
</dbReference>